<sequence length="48" mass="5131">MTSAMATPSAAACRMSTPWPAQSMETEQPTTWPSSSRCWSVAKRPATG</sequence>
<feature type="compositionally biased region" description="Polar residues" evidence="1">
    <location>
        <begin position="19"/>
        <end position="38"/>
    </location>
</feature>
<proteinExistence type="predicted"/>
<reference evidence="2" key="2">
    <citation type="journal article" date="2015" name="Data Brief">
        <title>Shoot transcriptome of the giant reed, Arundo donax.</title>
        <authorList>
            <person name="Barrero R.A."/>
            <person name="Guerrero F.D."/>
            <person name="Moolhuijzen P."/>
            <person name="Goolsby J.A."/>
            <person name="Tidwell J."/>
            <person name="Bellgard S.E."/>
            <person name="Bellgard M.I."/>
        </authorList>
    </citation>
    <scope>NUCLEOTIDE SEQUENCE</scope>
    <source>
        <tissue evidence="2">Shoot tissue taken approximately 20 cm above the soil surface</tissue>
    </source>
</reference>
<organism evidence="2">
    <name type="scientific">Arundo donax</name>
    <name type="common">Giant reed</name>
    <name type="synonym">Donax arundinaceus</name>
    <dbReference type="NCBI Taxonomy" id="35708"/>
    <lineage>
        <taxon>Eukaryota</taxon>
        <taxon>Viridiplantae</taxon>
        <taxon>Streptophyta</taxon>
        <taxon>Embryophyta</taxon>
        <taxon>Tracheophyta</taxon>
        <taxon>Spermatophyta</taxon>
        <taxon>Magnoliopsida</taxon>
        <taxon>Liliopsida</taxon>
        <taxon>Poales</taxon>
        <taxon>Poaceae</taxon>
        <taxon>PACMAD clade</taxon>
        <taxon>Arundinoideae</taxon>
        <taxon>Arundineae</taxon>
        <taxon>Arundo</taxon>
    </lineage>
</organism>
<feature type="compositionally biased region" description="Low complexity" evidence="1">
    <location>
        <begin position="1"/>
        <end position="12"/>
    </location>
</feature>
<dbReference type="AlphaFoldDB" id="A0A0A9SKU2"/>
<protein>
    <submittedName>
        <fullName evidence="2">Uncharacterized protein</fullName>
    </submittedName>
</protein>
<evidence type="ECO:0000313" key="2">
    <source>
        <dbReference type="EMBL" id="JAE24771.1"/>
    </source>
</evidence>
<dbReference type="EMBL" id="GBRH01173125">
    <property type="protein sequence ID" value="JAE24771.1"/>
    <property type="molecule type" value="Transcribed_RNA"/>
</dbReference>
<reference evidence="2" key="1">
    <citation type="submission" date="2014-09" db="EMBL/GenBank/DDBJ databases">
        <authorList>
            <person name="Magalhaes I.L.F."/>
            <person name="Oliveira U."/>
            <person name="Santos F.R."/>
            <person name="Vidigal T.H.D.A."/>
            <person name="Brescovit A.D."/>
            <person name="Santos A.J."/>
        </authorList>
    </citation>
    <scope>NUCLEOTIDE SEQUENCE</scope>
    <source>
        <tissue evidence="2">Shoot tissue taken approximately 20 cm above the soil surface</tissue>
    </source>
</reference>
<feature type="region of interest" description="Disordered" evidence="1">
    <location>
        <begin position="1"/>
        <end position="48"/>
    </location>
</feature>
<evidence type="ECO:0000256" key="1">
    <source>
        <dbReference type="SAM" id="MobiDB-lite"/>
    </source>
</evidence>
<name>A0A0A9SKU2_ARUDO</name>
<accession>A0A0A9SKU2</accession>